<dbReference type="Proteomes" id="UP000076858">
    <property type="component" value="Unassembled WGS sequence"/>
</dbReference>
<feature type="compositionally biased region" description="Polar residues" evidence="1">
    <location>
        <begin position="110"/>
        <end position="127"/>
    </location>
</feature>
<feature type="region of interest" description="Disordered" evidence="1">
    <location>
        <begin position="45"/>
        <end position="137"/>
    </location>
</feature>
<feature type="compositionally biased region" description="Polar residues" evidence="1">
    <location>
        <begin position="72"/>
        <end position="83"/>
    </location>
</feature>
<gene>
    <name evidence="3" type="ORF">APZ42_019669</name>
</gene>
<dbReference type="AlphaFoldDB" id="A0A164YC23"/>
<name>A0A164YC23_9CRUS</name>
<sequence length="137" mass="14550">MKISALVLAIGLVAIVNAQLIDYDQLAGGFGLRKLTKKIERSTNNYQNQQIQQPSAGNYQQPQIGGGYQPQASAITSPYQQPNAAGGGYQPSASSGYSNQQENKEPAAATYQNEKSATGTYGSSNAYDSAKEKPNLT</sequence>
<proteinExistence type="predicted"/>
<organism evidence="3 4">
    <name type="scientific">Daphnia magna</name>
    <dbReference type="NCBI Taxonomy" id="35525"/>
    <lineage>
        <taxon>Eukaryota</taxon>
        <taxon>Metazoa</taxon>
        <taxon>Ecdysozoa</taxon>
        <taxon>Arthropoda</taxon>
        <taxon>Crustacea</taxon>
        <taxon>Branchiopoda</taxon>
        <taxon>Diplostraca</taxon>
        <taxon>Cladocera</taxon>
        <taxon>Anomopoda</taxon>
        <taxon>Daphniidae</taxon>
        <taxon>Daphnia</taxon>
    </lineage>
</organism>
<keyword evidence="2" id="KW-0732">Signal</keyword>
<feature type="chain" id="PRO_5007854589" description="Cuticular protein" evidence="2">
    <location>
        <begin position="19"/>
        <end position="137"/>
    </location>
</feature>
<dbReference type="EMBL" id="LRGB01000930">
    <property type="protein sequence ID" value="KZS15101.1"/>
    <property type="molecule type" value="Genomic_DNA"/>
</dbReference>
<reference evidence="3 4" key="1">
    <citation type="submission" date="2016-03" db="EMBL/GenBank/DDBJ databases">
        <title>EvidentialGene: Evidence-directed Construction of Genes on Genomes.</title>
        <authorList>
            <person name="Gilbert D.G."/>
            <person name="Choi J.-H."/>
            <person name="Mockaitis K."/>
            <person name="Colbourne J."/>
            <person name="Pfrender M."/>
        </authorList>
    </citation>
    <scope>NUCLEOTIDE SEQUENCE [LARGE SCALE GENOMIC DNA]</scope>
    <source>
        <strain evidence="3 4">Xinb3</strain>
        <tissue evidence="3">Complete organism</tissue>
    </source>
</reference>
<feature type="compositionally biased region" description="Polar residues" evidence="1">
    <location>
        <begin position="45"/>
        <end position="56"/>
    </location>
</feature>
<comment type="caution">
    <text evidence="3">The sequence shown here is derived from an EMBL/GenBank/DDBJ whole genome shotgun (WGS) entry which is preliminary data.</text>
</comment>
<evidence type="ECO:0000256" key="1">
    <source>
        <dbReference type="SAM" id="MobiDB-lite"/>
    </source>
</evidence>
<evidence type="ECO:0000313" key="3">
    <source>
        <dbReference type="EMBL" id="KZS15101.1"/>
    </source>
</evidence>
<evidence type="ECO:0000256" key="2">
    <source>
        <dbReference type="SAM" id="SignalP"/>
    </source>
</evidence>
<feature type="signal peptide" evidence="2">
    <location>
        <begin position="1"/>
        <end position="18"/>
    </location>
</feature>
<accession>A0A164YC23</accession>
<evidence type="ECO:0008006" key="5">
    <source>
        <dbReference type="Google" id="ProtNLM"/>
    </source>
</evidence>
<feature type="compositionally biased region" description="Polar residues" evidence="1">
    <location>
        <begin position="91"/>
        <end position="101"/>
    </location>
</feature>
<keyword evidence="4" id="KW-1185">Reference proteome</keyword>
<dbReference type="OrthoDB" id="6381084at2759"/>
<evidence type="ECO:0000313" key="4">
    <source>
        <dbReference type="Proteomes" id="UP000076858"/>
    </source>
</evidence>
<protein>
    <recommendedName>
        <fullName evidence="5">Cuticular protein</fullName>
    </recommendedName>
</protein>